<evidence type="ECO:0000256" key="1">
    <source>
        <dbReference type="ARBA" id="ARBA00004191"/>
    </source>
</evidence>
<keyword evidence="5 6" id="KW-1015">Disulfide bond</keyword>
<dbReference type="STRING" id="154538.A0A1M2W6C4"/>
<organism evidence="7 8">
    <name type="scientific">Trametes pubescens</name>
    <name type="common">White-rot fungus</name>
    <dbReference type="NCBI Taxonomy" id="154538"/>
    <lineage>
        <taxon>Eukaryota</taxon>
        <taxon>Fungi</taxon>
        <taxon>Dikarya</taxon>
        <taxon>Basidiomycota</taxon>
        <taxon>Agaricomycotina</taxon>
        <taxon>Agaricomycetes</taxon>
        <taxon>Polyporales</taxon>
        <taxon>Polyporaceae</taxon>
        <taxon>Trametes</taxon>
    </lineage>
</organism>
<keyword evidence="8" id="KW-1185">Reference proteome</keyword>
<dbReference type="CDD" id="cd23507">
    <property type="entry name" value="hydrophobin_I"/>
    <property type="match status" value="1"/>
</dbReference>
<dbReference type="GO" id="GO:0009277">
    <property type="term" value="C:fungal-type cell wall"/>
    <property type="evidence" value="ECO:0007669"/>
    <property type="project" value="InterPro"/>
</dbReference>
<keyword evidence="3 6" id="KW-0134">Cell wall</keyword>
<dbReference type="SMART" id="SM00075">
    <property type="entry name" value="HYDRO"/>
    <property type="match status" value="1"/>
</dbReference>
<keyword evidence="4 6" id="KW-0964">Secreted</keyword>
<dbReference type="EMBL" id="MNAD01000165">
    <property type="protein sequence ID" value="OJT15407.1"/>
    <property type="molecule type" value="Genomic_DNA"/>
</dbReference>
<dbReference type="OMA" id="PVQCCAT"/>
<evidence type="ECO:0000256" key="6">
    <source>
        <dbReference type="RuleBase" id="RU365009"/>
    </source>
</evidence>
<evidence type="ECO:0000256" key="5">
    <source>
        <dbReference type="ARBA" id="ARBA00023157"/>
    </source>
</evidence>
<evidence type="ECO:0000256" key="4">
    <source>
        <dbReference type="ARBA" id="ARBA00022525"/>
    </source>
</evidence>
<reference evidence="7 8" key="1">
    <citation type="submission" date="2016-10" db="EMBL/GenBank/DDBJ databases">
        <title>Genome sequence of the basidiomycete white-rot fungus Trametes pubescens.</title>
        <authorList>
            <person name="Makela M.R."/>
            <person name="Granchi Z."/>
            <person name="Peng M."/>
            <person name="De Vries R.P."/>
            <person name="Grigoriev I."/>
            <person name="Riley R."/>
            <person name="Hilden K."/>
        </authorList>
    </citation>
    <scope>NUCLEOTIDE SEQUENCE [LARGE SCALE GENOMIC DNA]</scope>
    <source>
        <strain evidence="7 8">FBCC735</strain>
    </source>
</reference>
<evidence type="ECO:0000313" key="7">
    <source>
        <dbReference type="EMBL" id="OJT15407.1"/>
    </source>
</evidence>
<dbReference type="InterPro" id="IPR001338">
    <property type="entry name" value="Class_I_Hydrophobin"/>
</dbReference>
<evidence type="ECO:0000256" key="2">
    <source>
        <dbReference type="ARBA" id="ARBA00010446"/>
    </source>
</evidence>
<sequence>MSAMISRLLTLSALVVLATASPTPNTPAPQSCSTGPIQCCNQVQSASSSLASVLLGAVGVVVQDLNLPIGIACAPITGIGLGTGSAWYVAFLPTCHLWKTSDWGRMV</sequence>
<feature type="chain" id="PRO_5013988197" description="Hydrophobin" evidence="6">
    <location>
        <begin position="21"/>
        <end position="107"/>
    </location>
</feature>
<dbReference type="Pfam" id="PF01185">
    <property type="entry name" value="Hydrophobin"/>
    <property type="match status" value="1"/>
</dbReference>
<feature type="signal peptide" evidence="6">
    <location>
        <begin position="1"/>
        <end position="20"/>
    </location>
</feature>
<comment type="similarity">
    <text evidence="2 6">Belongs to the fungal hydrophobin family.</text>
</comment>
<accession>A0A1M2W6C4</accession>
<proteinExistence type="inferred from homology"/>
<comment type="caution">
    <text evidence="7">The sequence shown here is derived from an EMBL/GenBank/DDBJ whole genome shotgun (WGS) entry which is preliminary data.</text>
</comment>
<dbReference type="AlphaFoldDB" id="A0A1M2W6C4"/>
<protein>
    <recommendedName>
        <fullName evidence="6">Hydrophobin</fullName>
    </recommendedName>
</protein>
<evidence type="ECO:0000313" key="8">
    <source>
        <dbReference type="Proteomes" id="UP000184267"/>
    </source>
</evidence>
<name>A0A1M2W6C4_TRAPU</name>
<keyword evidence="6" id="KW-0732">Signal</keyword>
<dbReference type="Proteomes" id="UP000184267">
    <property type="component" value="Unassembled WGS sequence"/>
</dbReference>
<dbReference type="GO" id="GO:0005199">
    <property type="term" value="F:structural constituent of cell wall"/>
    <property type="evidence" value="ECO:0007669"/>
    <property type="project" value="InterPro"/>
</dbReference>
<gene>
    <name evidence="7" type="ORF">TRAPUB_8036</name>
</gene>
<comment type="subcellular location">
    <subcellularLocation>
        <location evidence="1 6">Secreted</location>
        <location evidence="1 6">Cell wall</location>
    </subcellularLocation>
</comment>
<evidence type="ECO:0000256" key="3">
    <source>
        <dbReference type="ARBA" id="ARBA00022512"/>
    </source>
</evidence>